<dbReference type="InterPro" id="IPR036640">
    <property type="entry name" value="ABC1_TM_sf"/>
</dbReference>
<keyword evidence="5 11" id="KW-0812">Transmembrane</keyword>
<feature type="transmembrane region" description="Helical" evidence="11">
    <location>
        <begin position="133"/>
        <end position="150"/>
    </location>
</feature>
<proteinExistence type="inferred from homology"/>
<feature type="domain" description="ABC transporter" evidence="12">
    <location>
        <begin position="1212"/>
        <end position="1443"/>
    </location>
</feature>
<dbReference type="EMBL" id="MJBS01000007">
    <property type="protein sequence ID" value="OHF03267.1"/>
    <property type="molecule type" value="Genomic_DNA"/>
</dbReference>
<evidence type="ECO:0000256" key="9">
    <source>
        <dbReference type="ARBA" id="ARBA00023136"/>
    </source>
</evidence>
<dbReference type="InterPro" id="IPR027417">
    <property type="entry name" value="P-loop_NTPase"/>
</dbReference>
<dbReference type="SMART" id="SM00382">
    <property type="entry name" value="AAA"/>
    <property type="match status" value="2"/>
</dbReference>
<feature type="transmembrane region" description="Helical" evidence="11">
    <location>
        <begin position="162"/>
        <end position="181"/>
    </location>
</feature>
<dbReference type="FunFam" id="1.20.1560.10:FF:000055">
    <property type="entry name" value="ABC multidrug transporter (Eurofung)"/>
    <property type="match status" value="1"/>
</dbReference>
<evidence type="ECO:0000259" key="13">
    <source>
        <dbReference type="PROSITE" id="PS50929"/>
    </source>
</evidence>
<keyword evidence="4" id="KW-1003">Cell membrane</keyword>
<feature type="transmembrane region" description="Helical" evidence="11">
    <location>
        <begin position="68"/>
        <end position="89"/>
    </location>
</feature>
<dbReference type="CDD" id="cd18579">
    <property type="entry name" value="ABC_6TM_ABCC_D1"/>
    <property type="match status" value="1"/>
</dbReference>
<dbReference type="PANTHER" id="PTHR24223">
    <property type="entry name" value="ATP-BINDING CASSETTE SUB-FAMILY C"/>
    <property type="match status" value="1"/>
</dbReference>
<evidence type="ECO:0000256" key="7">
    <source>
        <dbReference type="ARBA" id="ARBA00022840"/>
    </source>
</evidence>
<feature type="domain" description="ABC transmembrane type-1" evidence="13">
    <location>
        <begin position="271"/>
        <end position="555"/>
    </location>
</feature>
<dbReference type="InterPro" id="IPR044746">
    <property type="entry name" value="ABCC_6TM_D1"/>
</dbReference>
<keyword evidence="7" id="KW-0067">ATP-binding</keyword>
<keyword evidence="3" id="KW-0813">Transport</keyword>
<evidence type="ECO:0000256" key="4">
    <source>
        <dbReference type="ARBA" id="ARBA00022475"/>
    </source>
</evidence>
<dbReference type="Gene3D" id="1.20.1560.10">
    <property type="entry name" value="ABC transporter type 1, transmembrane domain"/>
    <property type="match status" value="2"/>
</dbReference>
<dbReference type="PROSITE" id="PS50893">
    <property type="entry name" value="ABC_TRANSPORTER_2"/>
    <property type="match status" value="2"/>
</dbReference>
<keyword evidence="6" id="KW-0547">Nucleotide-binding</keyword>
<dbReference type="OrthoDB" id="6500128at2759"/>
<evidence type="ECO:0000313" key="14">
    <source>
        <dbReference type="EMBL" id="OHF03267.1"/>
    </source>
</evidence>
<feature type="transmembrane region" description="Helical" evidence="11">
    <location>
        <begin position="309"/>
        <end position="327"/>
    </location>
</feature>
<name>A0A1G4BPM4_9PEZI</name>
<dbReference type="CDD" id="cd03244">
    <property type="entry name" value="ABCC_MRP_domain2"/>
    <property type="match status" value="1"/>
</dbReference>
<feature type="transmembrane region" description="Helical" evidence="11">
    <location>
        <begin position="101"/>
        <end position="121"/>
    </location>
</feature>
<dbReference type="InterPro" id="IPR011527">
    <property type="entry name" value="ABC1_TM_dom"/>
</dbReference>
<reference evidence="14 15" key="1">
    <citation type="submission" date="2016-09" db="EMBL/GenBank/DDBJ databases">
        <authorList>
            <person name="Capua I."/>
            <person name="De Benedictis P."/>
            <person name="Joannis T."/>
            <person name="Lombin L.H."/>
            <person name="Cattoli G."/>
        </authorList>
    </citation>
    <scope>NUCLEOTIDE SEQUENCE [LARGE SCALE GENOMIC DNA]</scope>
    <source>
        <strain evidence="14 15">IMI 309357</strain>
    </source>
</reference>
<dbReference type="InterPro" id="IPR044726">
    <property type="entry name" value="ABCC_6TM_D2"/>
</dbReference>
<feature type="transmembrane region" description="Helical" evidence="11">
    <location>
        <begin position="378"/>
        <end position="400"/>
    </location>
</feature>
<feature type="transmembrane region" description="Helical" evidence="11">
    <location>
        <begin position="406"/>
        <end position="425"/>
    </location>
</feature>
<dbReference type="PANTHER" id="PTHR24223:SF404">
    <property type="entry name" value="ABC MULTIDRUG TRANSPORTER (EUROFUNG)-RELATED"/>
    <property type="match status" value="1"/>
</dbReference>
<feature type="transmembrane region" description="Helical" evidence="11">
    <location>
        <begin position="35"/>
        <end position="56"/>
    </location>
</feature>
<gene>
    <name evidence="14" type="ORF">CORC01_01320</name>
</gene>
<evidence type="ECO:0000313" key="15">
    <source>
        <dbReference type="Proteomes" id="UP000176998"/>
    </source>
</evidence>
<evidence type="ECO:0000256" key="2">
    <source>
        <dbReference type="ARBA" id="ARBA00009726"/>
    </source>
</evidence>
<evidence type="ECO:0000256" key="1">
    <source>
        <dbReference type="ARBA" id="ARBA00004651"/>
    </source>
</evidence>
<dbReference type="InterPro" id="IPR017871">
    <property type="entry name" value="ABC_transporter-like_CS"/>
</dbReference>
<dbReference type="InterPro" id="IPR056227">
    <property type="entry name" value="TMD0_ABC"/>
</dbReference>
<evidence type="ECO:0000256" key="5">
    <source>
        <dbReference type="ARBA" id="ARBA00022692"/>
    </source>
</evidence>
<dbReference type="GeneID" id="34554486"/>
<feature type="transmembrane region" description="Helical" evidence="11">
    <location>
        <begin position="530"/>
        <end position="554"/>
    </location>
</feature>
<dbReference type="Pfam" id="PF00005">
    <property type="entry name" value="ABC_tran"/>
    <property type="match status" value="2"/>
</dbReference>
<dbReference type="GO" id="GO:0005524">
    <property type="term" value="F:ATP binding"/>
    <property type="evidence" value="ECO:0007669"/>
    <property type="project" value="UniProtKB-KW"/>
</dbReference>
<dbReference type="InterPro" id="IPR003439">
    <property type="entry name" value="ABC_transporter-like_ATP-bd"/>
</dbReference>
<feature type="transmembrane region" description="Helical" evidence="11">
    <location>
        <begin position="274"/>
        <end position="297"/>
    </location>
</feature>
<evidence type="ECO:0000256" key="3">
    <source>
        <dbReference type="ARBA" id="ARBA00022448"/>
    </source>
</evidence>
<dbReference type="SUPFAM" id="SSF52540">
    <property type="entry name" value="P-loop containing nucleoside triphosphate hydrolases"/>
    <property type="match status" value="2"/>
</dbReference>
<dbReference type="FunFam" id="3.40.50.300:FF:002145">
    <property type="entry name" value="ABC transporter (MsbA subfamily)"/>
    <property type="match status" value="1"/>
</dbReference>
<keyword evidence="10" id="KW-0325">Glycoprotein</keyword>
<keyword evidence="8 11" id="KW-1133">Transmembrane helix</keyword>
<dbReference type="PROSITE" id="PS00211">
    <property type="entry name" value="ABC_TRANSPORTER_1"/>
    <property type="match status" value="1"/>
</dbReference>
<accession>A0A1G4BPM4</accession>
<feature type="transmembrane region" description="Helical" evidence="11">
    <location>
        <begin position="934"/>
        <end position="956"/>
    </location>
</feature>
<dbReference type="PROSITE" id="PS50929">
    <property type="entry name" value="ABC_TM1F"/>
    <property type="match status" value="2"/>
</dbReference>
<feature type="transmembrane region" description="Helical" evidence="11">
    <location>
        <begin position="888"/>
        <end position="914"/>
    </location>
</feature>
<feature type="transmembrane region" description="Helical" evidence="11">
    <location>
        <begin position="1116"/>
        <end position="1137"/>
    </location>
</feature>
<comment type="caution">
    <text evidence="14">The sequence shown here is derived from an EMBL/GenBank/DDBJ whole genome shotgun (WGS) entry which is preliminary data.</text>
</comment>
<dbReference type="Pfam" id="PF24357">
    <property type="entry name" value="TMD0_ABC"/>
    <property type="match status" value="1"/>
</dbReference>
<dbReference type="STRING" id="1209926.A0A1G4BPM4"/>
<feature type="domain" description="ABC transmembrane type-1" evidence="13">
    <location>
        <begin position="895"/>
        <end position="1174"/>
    </location>
</feature>
<organism evidence="14 15">
    <name type="scientific">Colletotrichum orchidophilum</name>
    <dbReference type="NCBI Taxonomy" id="1209926"/>
    <lineage>
        <taxon>Eukaryota</taxon>
        <taxon>Fungi</taxon>
        <taxon>Dikarya</taxon>
        <taxon>Ascomycota</taxon>
        <taxon>Pezizomycotina</taxon>
        <taxon>Sordariomycetes</taxon>
        <taxon>Hypocreomycetidae</taxon>
        <taxon>Glomerellales</taxon>
        <taxon>Glomerellaceae</taxon>
        <taxon>Colletotrichum</taxon>
    </lineage>
</organism>
<dbReference type="GO" id="GO:0016887">
    <property type="term" value="F:ATP hydrolysis activity"/>
    <property type="evidence" value="ECO:0007669"/>
    <property type="project" value="InterPro"/>
</dbReference>
<dbReference type="RefSeq" id="XP_022480404.1">
    <property type="nucleotide sequence ID" value="XM_022612976.1"/>
</dbReference>
<feature type="transmembrane region" description="Helical" evidence="11">
    <location>
        <begin position="1143"/>
        <end position="1162"/>
    </location>
</feature>
<sequence>MATNSGCPLDSDNGFGPHIDFNCRNFDFTLLFEDVIFHIVPSAVLLLLIPFRIYFIRQTPVKVATYKLALWKLALLSVLTILHLGFIVIRTESLALRTSVSLTAGILNFIAVLATAFHSFLEDQRSTRPSDLIILYFSASAILSLPRLRTLWLIPGDAPSKALWTAIIILTILVVPLESIGKKRFLRTMYQSLTKEEETGFWGRSFFTWLLPFFRLGYSRVIHIQDMPEVDKDLAGKTAGSSLEAAWSKRKGEKYHALIWSGFYAYRGTLVAGVITRLFLSAFTFCQPFLITATVSYMQTPKTPESERYGQALVGAYVLTYLGLAVSRAASSRQQYRFTTMLRAGLMSMVFKQTISLKANDLKDSAAVTLMGTDIERIVLTFNNLHQVWAAILEVSIAIFLLQRQIAAASVVPVVISIVCALGVIPISKTIGRAQTVWIERLQKRVAATASVLGDVKAIKMLGLSDVLSTAISELRRIELKSSEKFRKLLLAQILVSNLPVEFAPFATFVIYSIIALITKDQTLTTTNAFTALSLISLLTEPLLLFCQFVPSIVQGMACFQRIETFCLKESEPPSNEQCLVPSYSSGNSLNRASIELANLPEHATTSGMIASFRNAKISWSPGSVAVFQDLSLDIKQGITMVVGPVGCGKSCLMESILKETALGAGIRQCAAREIAYCAQTPWMMNDTVRRNITGGLDHDPKWFDQVLWLCALTEDVRGMPGGELYNIGSNGVGLSGGQRQRVSLARSVYSRHRVVVLDDVLSGLDSKTVSQISSRLFSEDGHFRRNEISVILATHTSVILRYADEVIVLADSDVQSQGPYEQVLANSSELITRSRLAEVQNFTRGEESEQKDEPVKPIHIQRTLDAKEDRLRQNGSWSVYKYYFERAGWIVVGLFILATFTEAFCSGFTNIWFQWWVEANEKQPNDNLGMYLGVYALLFAMACIGLSAECWLLFIRIINSTAMSLHGDLLHTTLRAPLSFFQSTDTGSITNRFSQDLNLIDVTLPSNAINFASNACACIVKLALLCVMGKYLATSVPLLVGVLFFVQRFYLRTSRQVRLLDIEAKAPIYTHFLETLKGVATIRAYRWQENFEDQATKLLDISQKPHYMLACIQQWLALILDLVVGALALIIVAMATSITTKFSPGAIGVAMVLVLGFNNSLATTIKNWTALETSIGAVARVREFAQTTPFEDRELGSLGVPPAEWPMQGRINFENVTARYTKDGDATLKNLTLSVSSGQKIAVCGPSGSGKTSFVLALLQMIEVTEGKILIDGIDLAGLEREEVRSRINVIPQEPFFVPGSVRFNLDPHSRESSENIKAALDKVGLLGKIGMAGGLDSELDADGFSAGERQLLALTRALIEKSQILILDEATSSVDQDTEDKMQRIIEEEFAHRTVISVIHRLRFIEKYERVLLLKQGEVVEWDTAQTLLETESEFKKLFAATQT</sequence>
<comment type="similarity">
    <text evidence="2">Belongs to the ABC transporter superfamily. ABCC family. Conjugate transporter (TC 3.A.1.208) subfamily.</text>
</comment>
<dbReference type="InterPro" id="IPR050173">
    <property type="entry name" value="ABC_transporter_C-like"/>
</dbReference>
<evidence type="ECO:0000256" key="10">
    <source>
        <dbReference type="ARBA" id="ARBA00023180"/>
    </source>
</evidence>
<feature type="transmembrane region" description="Helical" evidence="11">
    <location>
        <begin position="489"/>
        <end position="518"/>
    </location>
</feature>
<dbReference type="Pfam" id="PF00664">
    <property type="entry name" value="ABC_membrane"/>
    <property type="match status" value="1"/>
</dbReference>
<dbReference type="CDD" id="cd18580">
    <property type="entry name" value="ABC_6TM_ABCC_D2"/>
    <property type="match status" value="1"/>
</dbReference>
<dbReference type="SUPFAM" id="SSF90123">
    <property type="entry name" value="ABC transporter transmembrane region"/>
    <property type="match status" value="2"/>
</dbReference>
<dbReference type="GO" id="GO:0005886">
    <property type="term" value="C:plasma membrane"/>
    <property type="evidence" value="ECO:0007669"/>
    <property type="project" value="UniProtKB-SubCell"/>
</dbReference>
<evidence type="ECO:0000256" key="6">
    <source>
        <dbReference type="ARBA" id="ARBA00022741"/>
    </source>
</evidence>
<keyword evidence="15" id="KW-1185">Reference proteome</keyword>
<keyword evidence="9 11" id="KW-0472">Membrane</keyword>
<feature type="domain" description="ABC transporter" evidence="12">
    <location>
        <begin position="613"/>
        <end position="837"/>
    </location>
</feature>
<dbReference type="FunFam" id="1.20.1560.10:FF:000066">
    <property type="entry name" value="ABC multidrug transporter (Eurofung)"/>
    <property type="match status" value="1"/>
</dbReference>
<evidence type="ECO:0000256" key="8">
    <source>
        <dbReference type="ARBA" id="ARBA00022989"/>
    </source>
</evidence>
<protein>
    <submittedName>
        <fullName evidence="14">ABC transporter</fullName>
    </submittedName>
</protein>
<dbReference type="Gene3D" id="3.40.50.300">
    <property type="entry name" value="P-loop containing nucleotide triphosphate hydrolases"/>
    <property type="match status" value="2"/>
</dbReference>
<dbReference type="GO" id="GO:0140359">
    <property type="term" value="F:ABC-type transporter activity"/>
    <property type="evidence" value="ECO:0007669"/>
    <property type="project" value="InterPro"/>
</dbReference>
<evidence type="ECO:0000256" key="11">
    <source>
        <dbReference type="SAM" id="Phobius"/>
    </source>
</evidence>
<dbReference type="Proteomes" id="UP000176998">
    <property type="component" value="Unassembled WGS sequence"/>
</dbReference>
<comment type="subcellular location">
    <subcellularLocation>
        <location evidence="1">Cell membrane</location>
        <topology evidence="1">Multi-pass membrane protein</topology>
    </subcellularLocation>
</comment>
<dbReference type="InterPro" id="IPR003593">
    <property type="entry name" value="AAA+_ATPase"/>
</dbReference>
<evidence type="ECO:0000259" key="12">
    <source>
        <dbReference type="PROSITE" id="PS50893"/>
    </source>
</evidence>